<evidence type="ECO:0000259" key="2">
    <source>
        <dbReference type="SMART" id="SM00849"/>
    </source>
</evidence>
<evidence type="ECO:0000313" key="3">
    <source>
        <dbReference type="EMBL" id="MBB4959456.1"/>
    </source>
</evidence>
<dbReference type="SMART" id="SM00849">
    <property type="entry name" value="Lactamase_B"/>
    <property type="match status" value="1"/>
</dbReference>
<evidence type="ECO:0000256" key="1">
    <source>
        <dbReference type="SAM" id="MobiDB-lite"/>
    </source>
</evidence>
<dbReference type="InterPro" id="IPR050662">
    <property type="entry name" value="Sec-metab_biosynth-thioest"/>
</dbReference>
<name>A0A7W7SRX5_9ACTN</name>
<dbReference type="Pfam" id="PF17778">
    <property type="entry name" value="WHD_BLACT"/>
    <property type="match status" value="1"/>
</dbReference>
<sequence>MTGHLTTPAAALADQLPGWATLLRAPNPGPMTLDGTNTWLLRTAAGHPAVVVDPGPDDERHLAEIASYGPVGLILITHGHPDHVEGVRRCADLLGGVPVRAADPALCIGGEPLHSDADLRGFGLDIELLPTPGHTADSVCLLVGGDGGQAVLTGDTILGRGTTVVAWPDGDLGDYLTSLGALTAYEGIPALPGHGPPLADCAAAARYYLAHRQARLDQVRQAVAQGASSPAEVLALVYAEVDRSLWPAAEWSVRAQLAHLEQEDSRENERENGRENERENGRENRRESRESDPGSGGLETP</sequence>
<dbReference type="InterPro" id="IPR036866">
    <property type="entry name" value="RibonucZ/Hydroxyglut_hydro"/>
</dbReference>
<dbReference type="AlphaFoldDB" id="A0A7W7SRX5"/>
<dbReference type="InterPro" id="IPR041516">
    <property type="entry name" value="LACTB2_WH"/>
</dbReference>
<dbReference type="PANTHER" id="PTHR23131">
    <property type="entry name" value="ENDORIBONUCLEASE LACTB2"/>
    <property type="match status" value="1"/>
</dbReference>
<gene>
    <name evidence="3" type="ORF">FHR38_003189</name>
</gene>
<organism evidence="3 4">
    <name type="scientific">Micromonospora polyrhachis</name>
    <dbReference type="NCBI Taxonomy" id="1282883"/>
    <lineage>
        <taxon>Bacteria</taxon>
        <taxon>Bacillati</taxon>
        <taxon>Actinomycetota</taxon>
        <taxon>Actinomycetes</taxon>
        <taxon>Micromonosporales</taxon>
        <taxon>Micromonosporaceae</taxon>
        <taxon>Micromonospora</taxon>
    </lineage>
</organism>
<dbReference type="PANTHER" id="PTHR23131:SF0">
    <property type="entry name" value="ENDORIBONUCLEASE LACTB2"/>
    <property type="match status" value="1"/>
</dbReference>
<dbReference type="InterPro" id="IPR001279">
    <property type="entry name" value="Metallo-B-lactamas"/>
</dbReference>
<evidence type="ECO:0000313" key="4">
    <source>
        <dbReference type="Proteomes" id="UP000578819"/>
    </source>
</evidence>
<dbReference type="Pfam" id="PF00753">
    <property type="entry name" value="Lactamase_B"/>
    <property type="match status" value="1"/>
</dbReference>
<comment type="caution">
    <text evidence="3">The sequence shown here is derived from an EMBL/GenBank/DDBJ whole genome shotgun (WGS) entry which is preliminary data.</text>
</comment>
<proteinExistence type="predicted"/>
<feature type="compositionally biased region" description="Basic and acidic residues" evidence="1">
    <location>
        <begin position="260"/>
        <end position="292"/>
    </location>
</feature>
<keyword evidence="4" id="KW-1185">Reference proteome</keyword>
<protein>
    <submittedName>
        <fullName evidence="3">Glyoxylase-like metal-dependent hydrolase (Beta-lactamase superfamily II)</fullName>
    </submittedName>
</protein>
<dbReference type="Gene3D" id="3.60.15.10">
    <property type="entry name" value="Ribonuclease Z/Hydroxyacylglutathione hydrolase-like"/>
    <property type="match status" value="1"/>
</dbReference>
<feature type="region of interest" description="Disordered" evidence="1">
    <location>
        <begin position="259"/>
        <end position="301"/>
    </location>
</feature>
<dbReference type="RefSeq" id="WP_184535382.1">
    <property type="nucleotide sequence ID" value="NZ_JACHJW010000001.1"/>
</dbReference>
<reference evidence="3 4" key="1">
    <citation type="submission" date="2020-08" db="EMBL/GenBank/DDBJ databases">
        <title>Sequencing the genomes of 1000 actinobacteria strains.</title>
        <authorList>
            <person name="Klenk H.-P."/>
        </authorList>
    </citation>
    <scope>NUCLEOTIDE SEQUENCE [LARGE SCALE GENOMIC DNA]</scope>
    <source>
        <strain evidence="3 4">DSM 45886</strain>
    </source>
</reference>
<dbReference type="GO" id="GO:0016787">
    <property type="term" value="F:hydrolase activity"/>
    <property type="evidence" value="ECO:0007669"/>
    <property type="project" value="UniProtKB-KW"/>
</dbReference>
<dbReference type="CDD" id="cd16278">
    <property type="entry name" value="metallo-hydrolase-like_MBL-fold"/>
    <property type="match status" value="1"/>
</dbReference>
<dbReference type="Gene3D" id="1.10.10.10">
    <property type="entry name" value="Winged helix-like DNA-binding domain superfamily/Winged helix DNA-binding domain"/>
    <property type="match status" value="1"/>
</dbReference>
<feature type="domain" description="Metallo-beta-lactamase" evidence="2">
    <location>
        <begin position="35"/>
        <end position="194"/>
    </location>
</feature>
<accession>A0A7W7SRX5</accession>
<dbReference type="SUPFAM" id="SSF56281">
    <property type="entry name" value="Metallo-hydrolase/oxidoreductase"/>
    <property type="match status" value="1"/>
</dbReference>
<dbReference type="EMBL" id="JACHJW010000001">
    <property type="protein sequence ID" value="MBB4959456.1"/>
    <property type="molecule type" value="Genomic_DNA"/>
</dbReference>
<keyword evidence="3" id="KW-0378">Hydrolase</keyword>
<dbReference type="InterPro" id="IPR036388">
    <property type="entry name" value="WH-like_DNA-bd_sf"/>
</dbReference>
<dbReference type="Proteomes" id="UP000578819">
    <property type="component" value="Unassembled WGS sequence"/>
</dbReference>